<dbReference type="PRINTS" id="PR00237">
    <property type="entry name" value="GPCRRHODOPSN"/>
</dbReference>
<dbReference type="GeneID" id="115457141"/>
<gene>
    <name evidence="17" type="primary">LOC115457141</name>
</gene>
<accession>A0A6P7WPW9</accession>
<keyword evidence="10 13" id="KW-0675">Receptor</keyword>
<feature type="transmembrane region" description="Helical" evidence="14">
    <location>
        <begin position="24"/>
        <end position="47"/>
    </location>
</feature>
<dbReference type="InterPro" id="IPR000725">
    <property type="entry name" value="Olfact_rcpt"/>
</dbReference>
<dbReference type="PANTHER" id="PTHR24242">
    <property type="entry name" value="G-PROTEIN COUPLED RECEPTOR"/>
    <property type="match status" value="1"/>
</dbReference>
<keyword evidence="9" id="KW-1015">Disulfide bond</keyword>
<evidence type="ECO:0000256" key="14">
    <source>
        <dbReference type="RuleBase" id="RU363047"/>
    </source>
</evidence>
<dbReference type="Gene3D" id="1.20.1070.10">
    <property type="entry name" value="Rhodopsin 7-helix transmembrane proteins"/>
    <property type="match status" value="1"/>
</dbReference>
<organism evidence="16 17">
    <name type="scientific">Microcaecilia unicolor</name>
    <dbReference type="NCBI Taxonomy" id="1415580"/>
    <lineage>
        <taxon>Eukaryota</taxon>
        <taxon>Metazoa</taxon>
        <taxon>Chordata</taxon>
        <taxon>Craniata</taxon>
        <taxon>Vertebrata</taxon>
        <taxon>Euteleostomi</taxon>
        <taxon>Amphibia</taxon>
        <taxon>Gymnophiona</taxon>
        <taxon>Siphonopidae</taxon>
        <taxon>Microcaecilia</taxon>
    </lineage>
</organism>
<dbReference type="Proteomes" id="UP000515156">
    <property type="component" value="Chromosome 14"/>
</dbReference>
<dbReference type="FunFam" id="1.20.1070.10:FF:000001">
    <property type="entry name" value="Olfactory receptor"/>
    <property type="match status" value="1"/>
</dbReference>
<keyword evidence="6 14" id="KW-1133">Transmembrane helix</keyword>
<dbReference type="KEGG" id="muo:115457141"/>
<keyword evidence="8 14" id="KW-0472">Membrane</keyword>
<evidence type="ECO:0000256" key="4">
    <source>
        <dbReference type="ARBA" id="ARBA00022692"/>
    </source>
</evidence>
<dbReference type="InterPro" id="IPR000276">
    <property type="entry name" value="GPCR_Rhodpsn"/>
</dbReference>
<evidence type="ECO:0000256" key="12">
    <source>
        <dbReference type="ARBA" id="ARBA00023224"/>
    </source>
</evidence>
<proteinExistence type="inferred from homology"/>
<evidence type="ECO:0000256" key="6">
    <source>
        <dbReference type="ARBA" id="ARBA00022989"/>
    </source>
</evidence>
<evidence type="ECO:0000256" key="11">
    <source>
        <dbReference type="ARBA" id="ARBA00023180"/>
    </source>
</evidence>
<keyword evidence="7 13" id="KW-0297">G-protein coupled receptor</keyword>
<feature type="domain" description="G-protein coupled receptors family 1 profile" evidence="15">
    <location>
        <begin position="40"/>
        <end position="287"/>
    </location>
</feature>
<dbReference type="AlphaFoldDB" id="A0A6P7WPW9"/>
<feature type="transmembrane region" description="Helical" evidence="14">
    <location>
        <begin position="237"/>
        <end position="258"/>
    </location>
</feature>
<evidence type="ECO:0000256" key="9">
    <source>
        <dbReference type="ARBA" id="ARBA00023157"/>
    </source>
</evidence>
<dbReference type="GO" id="GO:0004984">
    <property type="term" value="F:olfactory receptor activity"/>
    <property type="evidence" value="ECO:0007669"/>
    <property type="project" value="InterPro"/>
</dbReference>
<keyword evidence="12 13" id="KW-0807">Transducer</keyword>
<evidence type="ECO:0000256" key="1">
    <source>
        <dbReference type="ARBA" id="ARBA00004651"/>
    </source>
</evidence>
<dbReference type="PROSITE" id="PS00237">
    <property type="entry name" value="G_PROTEIN_RECEP_F1_1"/>
    <property type="match status" value="1"/>
</dbReference>
<dbReference type="GO" id="GO:0005886">
    <property type="term" value="C:plasma membrane"/>
    <property type="evidence" value="ECO:0007669"/>
    <property type="project" value="UniProtKB-SubCell"/>
</dbReference>
<keyword evidence="4 13" id="KW-0812">Transmembrane</keyword>
<feature type="transmembrane region" description="Helical" evidence="14">
    <location>
        <begin position="98"/>
        <end position="119"/>
    </location>
</feature>
<dbReference type="PRINTS" id="PR00245">
    <property type="entry name" value="OLFACTORYR"/>
</dbReference>
<dbReference type="RefSeq" id="XP_030042423.1">
    <property type="nucleotide sequence ID" value="XM_030186563.1"/>
</dbReference>
<dbReference type="CDD" id="cd13954">
    <property type="entry name" value="7tmA_OR"/>
    <property type="match status" value="1"/>
</dbReference>
<dbReference type="GO" id="GO:0004930">
    <property type="term" value="F:G protein-coupled receptor activity"/>
    <property type="evidence" value="ECO:0007669"/>
    <property type="project" value="UniProtKB-KW"/>
</dbReference>
<evidence type="ECO:0000256" key="3">
    <source>
        <dbReference type="ARBA" id="ARBA00022606"/>
    </source>
</evidence>
<dbReference type="InterPro" id="IPR050939">
    <property type="entry name" value="Olfactory_GPCR1"/>
</dbReference>
<keyword evidence="16" id="KW-1185">Reference proteome</keyword>
<evidence type="ECO:0000313" key="16">
    <source>
        <dbReference type="Proteomes" id="UP000515156"/>
    </source>
</evidence>
<dbReference type="SUPFAM" id="SSF81321">
    <property type="entry name" value="Family A G protein-coupled receptor-like"/>
    <property type="match status" value="1"/>
</dbReference>
<dbReference type="PANTHER" id="PTHR24242:SF359">
    <property type="entry name" value="ODORANT RECEPTOR-RELATED"/>
    <property type="match status" value="1"/>
</dbReference>
<sequence length="316" mass="35364">MSDNQTTVTVFILLGFPSLQQLDFLLFIVGLVIYITTLSGNILIIAVTRLDHQLSSPMYFFLGNFSFLEIWYTCNIVPQMLAIFVIEVTTISYPACITQLYLHICLGSAECLILAVMAFDRYVAICNPLQYHVVINTKVCALLAGGVWLVAFMVNLPPLISTSQLHFCGANTIDHFFCDTPPVLKLSCTDTHTTELINFVVATMVIVSSFTLIGVSYILIMFAIVKIPSGRQKAFSTCASHLTVVVIFYGSLMFMYVRPKSNDSFEFNKVISIFYTVVAPMLNPIIYTLRNREVKGALRKLLKKDVNSGIVLSWKE</sequence>
<evidence type="ECO:0000256" key="2">
    <source>
        <dbReference type="ARBA" id="ARBA00022475"/>
    </source>
</evidence>
<evidence type="ECO:0000256" key="7">
    <source>
        <dbReference type="ARBA" id="ARBA00023040"/>
    </source>
</evidence>
<evidence type="ECO:0000256" key="10">
    <source>
        <dbReference type="ARBA" id="ARBA00023170"/>
    </source>
</evidence>
<evidence type="ECO:0000256" key="13">
    <source>
        <dbReference type="RuleBase" id="RU000688"/>
    </source>
</evidence>
<comment type="subcellular location">
    <subcellularLocation>
        <location evidence="1 14">Cell membrane</location>
        <topology evidence="1 14">Multi-pass membrane protein</topology>
    </subcellularLocation>
</comment>
<evidence type="ECO:0000256" key="8">
    <source>
        <dbReference type="ARBA" id="ARBA00023136"/>
    </source>
</evidence>
<protein>
    <recommendedName>
        <fullName evidence="14">Olfactory receptor</fullName>
    </recommendedName>
</protein>
<dbReference type="InParanoid" id="A0A6P7WPW9"/>
<evidence type="ECO:0000259" key="15">
    <source>
        <dbReference type="PROSITE" id="PS50262"/>
    </source>
</evidence>
<dbReference type="PROSITE" id="PS50262">
    <property type="entry name" value="G_PROTEIN_RECEP_F1_2"/>
    <property type="match status" value="1"/>
</dbReference>
<keyword evidence="11" id="KW-0325">Glycoprotein</keyword>
<comment type="similarity">
    <text evidence="13">Belongs to the G-protein coupled receptor 1 family.</text>
</comment>
<feature type="transmembrane region" description="Helical" evidence="14">
    <location>
        <begin position="199"/>
        <end position="225"/>
    </location>
</feature>
<name>A0A6P7WPW9_9AMPH</name>
<dbReference type="OrthoDB" id="9444602at2759"/>
<keyword evidence="5 14" id="KW-0552">Olfaction</keyword>
<keyword evidence="2 14" id="KW-1003">Cell membrane</keyword>
<feature type="transmembrane region" description="Helical" evidence="14">
    <location>
        <begin position="59"/>
        <end position="86"/>
    </location>
</feature>
<feature type="transmembrane region" description="Helical" evidence="14">
    <location>
        <begin position="270"/>
        <end position="289"/>
    </location>
</feature>
<keyword evidence="3 14" id="KW-0716">Sensory transduction</keyword>
<feature type="transmembrane region" description="Helical" evidence="14">
    <location>
        <begin position="131"/>
        <end position="154"/>
    </location>
</feature>
<evidence type="ECO:0000256" key="5">
    <source>
        <dbReference type="ARBA" id="ARBA00022725"/>
    </source>
</evidence>
<evidence type="ECO:0000313" key="17">
    <source>
        <dbReference type="RefSeq" id="XP_030042423.1"/>
    </source>
</evidence>
<dbReference type="InterPro" id="IPR017452">
    <property type="entry name" value="GPCR_Rhodpsn_7TM"/>
</dbReference>
<dbReference type="Pfam" id="PF13853">
    <property type="entry name" value="7tm_4"/>
    <property type="match status" value="1"/>
</dbReference>
<reference evidence="17" key="1">
    <citation type="submission" date="2025-08" db="UniProtKB">
        <authorList>
            <consortium name="RefSeq"/>
        </authorList>
    </citation>
    <scope>IDENTIFICATION</scope>
</reference>